<gene>
    <name evidence="7" type="ordered locus">Rru_A0074</name>
</gene>
<dbReference type="GO" id="GO:0005524">
    <property type="term" value="F:ATP binding"/>
    <property type="evidence" value="ECO:0007669"/>
    <property type="project" value="UniProtKB-KW"/>
</dbReference>
<keyword evidence="1" id="KW-0547">Nucleotide-binding</keyword>
<dbReference type="Gene3D" id="3.40.50.300">
    <property type="entry name" value="P-loop containing nucleotide triphosphate hydrolases"/>
    <property type="match status" value="2"/>
</dbReference>
<dbReference type="Pfam" id="PF22527">
    <property type="entry name" value="DEXQc_Suv3"/>
    <property type="match status" value="1"/>
</dbReference>
<evidence type="ECO:0000256" key="5">
    <source>
        <dbReference type="SAM" id="MobiDB-lite"/>
    </source>
</evidence>
<dbReference type="RefSeq" id="WP_011387835.1">
    <property type="nucleotide sequence ID" value="NC_007643.1"/>
</dbReference>
<feature type="compositionally biased region" description="Gly residues" evidence="5">
    <location>
        <begin position="1020"/>
        <end position="1035"/>
    </location>
</feature>
<proteinExistence type="predicted"/>
<dbReference type="PhylomeDB" id="Q2RYB6"/>
<dbReference type="GO" id="GO:0016787">
    <property type="term" value="F:hydrolase activity"/>
    <property type="evidence" value="ECO:0007669"/>
    <property type="project" value="UniProtKB-KW"/>
</dbReference>
<evidence type="ECO:0000256" key="4">
    <source>
        <dbReference type="ARBA" id="ARBA00022840"/>
    </source>
</evidence>
<evidence type="ECO:0000256" key="1">
    <source>
        <dbReference type="ARBA" id="ARBA00022741"/>
    </source>
</evidence>
<evidence type="ECO:0000256" key="2">
    <source>
        <dbReference type="ARBA" id="ARBA00022801"/>
    </source>
</evidence>
<name>Q2RYB6_RHORT</name>
<keyword evidence="8" id="KW-1185">Reference proteome</keyword>
<feature type="compositionally biased region" description="Low complexity" evidence="5">
    <location>
        <begin position="878"/>
        <end position="889"/>
    </location>
</feature>
<dbReference type="EMBL" id="CP000230">
    <property type="protein sequence ID" value="ABC20879.1"/>
    <property type="molecule type" value="Genomic_DNA"/>
</dbReference>
<feature type="compositionally biased region" description="Basic and acidic residues" evidence="5">
    <location>
        <begin position="987"/>
        <end position="1017"/>
    </location>
</feature>
<dbReference type="InterPro" id="IPR055206">
    <property type="entry name" value="DEXQc_SUV3"/>
</dbReference>
<dbReference type="GO" id="GO:0004386">
    <property type="term" value="F:helicase activity"/>
    <property type="evidence" value="ECO:0007669"/>
    <property type="project" value="UniProtKB-KW"/>
</dbReference>
<accession>Q2RYB6</accession>
<organism evidence="7 8">
    <name type="scientific">Rhodospirillum rubrum (strain ATCC 11170 / ATH 1.1.1 / DSM 467 / LMG 4362 / NCIMB 8255 / S1)</name>
    <dbReference type="NCBI Taxonomy" id="269796"/>
    <lineage>
        <taxon>Bacteria</taxon>
        <taxon>Pseudomonadati</taxon>
        <taxon>Pseudomonadota</taxon>
        <taxon>Alphaproteobacteria</taxon>
        <taxon>Rhodospirillales</taxon>
        <taxon>Rhodospirillaceae</taxon>
        <taxon>Rhodospirillum</taxon>
    </lineage>
</organism>
<reference evidence="7 8" key="1">
    <citation type="journal article" date="2011" name="Stand. Genomic Sci.">
        <title>Complete genome sequence of Rhodospirillum rubrum type strain (S1).</title>
        <authorList>
            <person name="Munk A.C."/>
            <person name="Copeland A."/>
            <person name="Lucas S."/>
            <person name="Lapidus A."/>
            <person name="Del Rio T.G."/>
            <person name="Barry K."/>
            <person name="Detter J.C."/>
            <person name="Hammon N."/>
            <person name="Israni S."/>
            <person name="Pitluck S."/>
            <person name="Brettin T."/>
            <person name="Bruce D."/>
            <person name="Han C."/>
            <person name="Tapia R."/>
            <person name="Gilna P."/>
            <person name="Schmutz J."/>
            <person name="Larimer F."/>
            <person name="Land M."/>
            <person name="Kyrpides N.C."/>
            <person name="Mavromatis K."/>
            <person name="Richardson P."/>
            <person name="Rohde M."/>
            <person name="Goker M."/>
            <person name="Klenk H.P."/>
            <person name="Zhang Y."/>
            <person name="Roberts G.P."/>
            <person name="Reslewic S."/>
            <person name="Schwartz D.C."/>
        </authorList>
    </citation>
    <scope>NUCLEOTIDE SEQUENCE [LARGE SCALE GENOMIC DNA]</scope>
    <source>
        <strain evidence="8">ATCC 11170 / ATH 1.1.1 / DSM 467 / LMG 4362 / NCIMB 8255 / S1</strain>
    </source>
</reference>
<dbReference type="SUPFAM" id="SSF52540">
    <property type="entry name" value="P-loop containing nucleoside triphosphate hydrolases"/>
    <property type="match status" value="2"/>
</dbReference>
<dbReference type="AlphaFoldDB" id="Q2RYB6"/>
<dbReference type="PATRIC" id="fig|269796.9.peg.128"/>
<dbReference type="InterPro" id="IPR050699">
    <property type="entry name" value="RNA-DNA_Helicase"/>
</dbReference>
<dbReference type="PANTHER" id="PTHR12131:SF1">
    <property type="entry name" value="ATP-DEPENDENT RNA HELICASE SUPV3L1, MITOCHONDRIAL-RELATED"/>
    <property type="match status" value="1"/>
</dbReference>
<feature type="compositionally biased region" description="Low complexity" evidence="5">
    <location>
        <begin position="843"/>
        <end position="866"/>
    </location>
</feature>
<dbReference type="STRING" id="269796.Rru_A0074"/>
<feature type="region of interest" description="Disordered" evidence="5">
    <location>
        <begin position="944"/>
        <end position="1066"/>
    </location>
</feature>
<dbReference type="InterPro" id="IPR001650">
    <property type="entry name" value="Helicase_C-like"/>
</dbReference>
<dbReference type="SMART" id="SM00490">
    <property type="entry name" value="HELICc"/>
    <property type="match status" value="1"/>
</dbReference>
<keyword evidence="3 7" id="KW-0347">Helicase</keyword>
<feature type="compositionally biased region" description="Low complexity" evidence="5">
    <location>
        <begin position="772"/>
        <end position="822"/>
    </location>
</feature>
<dbReference type="KEGG" id="rru:Rru_A0074"/>
<protein>
    <submittedName>
        <fullName evidence="7">Helicase-like</fullName>
    </submittedName>
</protein>
<feature type="domain" description="Helicase C-terminal" evidence="6">
    <location>
        <begin position="157"/>
        <end position="322"/>
    </location>
</feature>
<dbReference type="Proteomes" id="UP000001929">
    <property type="component" value="Chromosome"/>
</dbReference>
<keyword evidence="2" id="KW-0378">Hydrolase</keyword>
<dbReference type="Pfam" id="PF00271">
    <property type="entry name" value="Helicase_C"/>
    <property type="match status" value="1"/>
</dbReference>
<dbReference type="EnsemblBacteria" id="ABC20879">
    <property type="protein sequence ID" value="ABC20879"/>
    <property type="gene ID" value="Rru_A0074"/>
</dbReference>
<dbReference type="eggNOG" id="COG4581">
    <property type="taxonomic scope" value="Bacteria"/>
</dbReference>
<evidence type="ECO:0000256" key="3">
    <source>
        <dbReference type="ARBA" id="ARBA00022806"/>
    </source>
</evidence>
<dbReference type="InterPro" id="IPR027417">
    <property type="entry name" value="P-loop_NTPase"/>
</dbReference>
<evidence type="ECO:0000313" key="7">
    <source>
        <dbReference type="EMBL" id="ABC20879.1"/>
    </source>
</evidence>
<feature type="compositionally biased region" description="Low complexity" evidence="5">
    <location>
        <begin position="970"/>
        <end position="984"/>
    </location>
</feature>
<feature type="compositionally biased region" description="Basic residues" evidence="5">
    <location>
        <begin position="944"/>
        <end position="953"/>
    </location>
</feature>
<dbReference type="PROSITE" id="PS51194">
    <property type="entry name" value="HELICASE_CTER"/>
    <property type="match status" value="1"/>
</dbReference>
<dbReference type="HOGENOM" id="CLU_008788_0_0_5"/>
<keyword evidence="4" id="KW-0067">ATP-binding</keyword>
<sequence length="1066" mass="113699">MTDPGTPTRITAVLGPTNTGKTHLAMERMLGHASGMIGFPLRLLARENYDKAVRRVGASRVALVTGEEKILPPRPSYFICTVESMPIDRRVDFLAIDEIQLCGDPERGHLFTERLLNARGREETMFLGAETMAPLIRKLVPGCQFDTRPRFSQLTYNGHRKLTRLPPRSAVVAFSADDVYAIAELVRRQRGGAAVVMGALSPRTRNAQVALYQSGEVDYLVATDAIGMGLNMDVDHVAFAALSKFDGQGQRGLSAQEVAQIAGRAGRHMNDGTFGVTGDAGPIAEDTVARVETHAFAPLRQIFWRNPRLDFRSVEALLKSLGAAPPDEGLMRPRRAEDQQALEILAQDPEIAQAAVGPQKVGLLWDVCRIPDFRKLRAETHVRLLGQIFRHLTAGNRRLPDDFVAGHAKRMDRNDGDIHALVDRIAGIRVWTYVSHQGDWLGDPGYWQEATRAIEDRLSDALHEKLTQRFVDRRTATLMRRLGERAMLDADVAATDGRVNVEGHDVGRLEGLTFHAEATGGREGDKAVLNAAQKALRREIGERVQRLAADDDPVFSLDPAGQLLWRGAPVARLEKGPEVLRPLVTLPAESLLDAAQAEAVKTRLEAWVKHHLGTRLKPLFALDLAPLKGAARGLAFQLAENLGTLSRSAANEHVDGQVRALSEADRKALARAGVRLGVECLFMPDLLKPDPQRLLAVLWRIDAGRHGGDVPADGRVSFPVDKRVPHAFYHAIGYRVVGDTAVRVDMIERFAADVRRLVRDALPAKGKPADVSATPAEAAPETAADSAGAGGDAATPTPVVDATTPTSVVDATTPTSVVDAAPETPGNAPIDTPAVAVAAVEGPSTEASAEPTEAPEAAAEAAPEAAVEADRAGEGGEEATAAAGPTGRPAKPEPPQAREGEVHLPPDMLPPLGIGAEEGVGVLTALGYGVRLEAGALFLRPRRRKVSHGHGHAHGAGQAPGRSQGGRGRGPAAARPAGEAASAGDPAQERKARPHTAGDRPPRDGEGRDKASREPRRGSGKGGGYKGDGKGGGGASTTAYSSGPRPARSEINPDSPFAKLRELMGR</sequence>
<dbReference type="PANTHER" id="PTHR12131">
    <property type="entry name" value="ATP-DEPENDENT RNA AND DNA HELICASE"/>
    <property type="match status" value="1"/>
</dbReference>
<evidence type="ECO:0000313" key="8">
    <source>
        <dbReference type="Proteomes" id="UP000001929"/>
    </source>
</evidence>
<feature type="region of interest" description="Disordered" evidence="5">
    <location>
        <begin position="765"/>
        <end position="910"/>
    </location>
</feature>
<evidence type="ECO:0000259" key="6">
    <source>
        <dbReference type="PROSITE" id="PS51194"/>
    </source>
</evidence>